<dbReference type="KEGG" id="tng:GSTEN00005044G001"/>
<dbReference type="EMBL" id="CAAE01007713">
    <property type="protein sequence ID" value="CAF90668.1"/>
    <property type="molecule type" value="Genomic_DNA"/>
</dbReference>
<keyword evidence="2" id="KW-0732">Signal</keyword>
<feature type="compositionally biased region" description="Basic and acidic residues" evidence="1">
    <location>
        <begin position="43"/>
        <end position="63"/>
    </location>
</feature>
<comment type="caution">
    <text evidence="3">The sequence shown here is derived from an EMBL/GenBank/DDBJ whole genome shotgun (WGS) entry which is preliminary data.</text>
</comment>
<feature type="signal peptide" evidence="2">
    <location>
        <begin position="1"/>
        <end position="20"/>
    </location>
</feature>
<organism evidence="3">
    <name type="scientific">Tetraodon nigroviridis</name>
    <name type="common">Spotted green pufferfish</name>
    <name type="synonym">Chelonodon nigroviridis</name>
    <dbReference type="NCBI Taxonomy" id="99883"/>
    <lineage>
        <taxon>Eukaryota</taxon>
        <taxon>Metazoa</taxon>
        <taxon>Chordata</taxon>
        <taxon>Craniata</taxon>
        <taxon>Vertebrata</taxon>
        <taxon>Euteleostomi</taxon>
        <taxon>Actinopterygii</taxon>
        <taxon>Neopterygii</taxon>
        <taxon>Teleostei</taxon>
        <taxon>Neoteleostei</taxon>
        <taxon>Acanthomorphata</taxon>
        <taxon>Eupercaria</taxon>
        <taxon>Tetraodontiformes</taxon>
        <taxon>Tetradontoidea</taxon>
        <taxon>Tetraodontidae</taxon>
        <taxon>Tetraodon</taxon>
    </lineage>
</organism>
<reference evidence="3" key="2">
    <citation type="submission" date="2004-02" db="EMBL/GenBank/DDBJ databases">
        <authorList>
            <consortium name="Genoscope"/>
            <consortium name="Whitehead Institute Centre for Genome Research"/>
        </authorList>
    </citation>
    <scope>NUCLEOTIDE SEQUENCE</scope>
</reference>
<evidence type="ECO:0000256" key="2">
    <source>
        <dbReference type="SAM" id="SignalP"/>
    </source>
</evidence>
<accession>Q4T8W4</accession>
<dbReference type="AlphaFoldDB" id="Q4T8W4"/>
<gene>
    <name evidence="3" type="ORF">GSTENG00005044001</name>
</gene>
<feature type="region of interest" description="Disordered" evidence="1">
    <location>
        <begin position="23"/>
        <end position="100"/>
    </location>
</feature>
<name>Q4T8W4_TETNG</name>
<evidence type="ECO:0000256" key="1">
    <source>
        <dbReference type="SAM" id="MobiDB-lite"/>
    </source>
</evidence>
<feature type="chain" id="PRO_5004244659" evidence="2">
    <location>
        <begin position="21"/>
        <end position="100"/>
    </location>
</feature>
<reference evidence="3" key="1">
    <citation type="journal article" date="2004" name="Nature">
        <title>Genome duplication in the teleost fish Tetraodon nigroviridis reveals the early vertebrate proto-karyotype.</title>
        <authorList>
            <person name="Jaillon O."/>
            <person name="Aury J.-M."/>
            <person name="Brunet F."/>
            <person name="Petit J.-L."/>
            <person name="Stange-Thomann N."/>
            <person name="Mauceli E."/>
            <person name="Bouneau L."/>
            <person name="Fischer C."/>
            <person name="Ozouf-Costaz C."/>
            <person name="Bernot A."/>
            <person name="Nicaud S."/>
            <person name="Jaffe D."/>
            <person name="Fisher S."/>
            <person name="Lutfalla G."/>
            <person name="Dossat C."/>
            <person name="Segurens B."/>
            <person name="Dasilva C."/>
            <person name="Salanoubat M."/>
            <person name="Levy M."/>
            <person name="Boudet N."/>
            <person name="Castellano S."/>
            <person name="Anthouard V."/>
            <person name="Jubin C."/>
            <person name="Castelli V."/>
            <person name="Katinka M."/>
            <person name="Vacherie B."/>
            <person name="Biemont C."/>
            <person name="Skalli Z."/>
            <person name="Cattolico L."/>
            <person name="Poulain J."/>
            <person name="De Berardinis V."/>
            <person name="Cruaud C."/>
            <person name="Duprat S."/>
            <person name="Brottier P."/>
            <person name="Coutanceau J.-P."/>
            <person name="Gouzy J."/>
            <person name="Parra G."/>
            <person name="Lardier G."/>
            <person name="Chapple C."/>
            <person name="McKernan K.J."/>
            <person name="McEwan P."/>
            <person name="Bosak S."/>
            <person name="Kellis M."/>
            <person name="Volff J.-N."/>
            <person name="Guigo R."/>
            <person name="Zody M.C."/>
            <person name="Mesirov J."/>
            <person name="Lindblad-Toh K."/>
            <person name="Birren B."/>
            <person name="Nusbaum C."/>
            <person name="Kahn D."/>
            <person name="Robinson-Rechavi M."/>
            <person name="Laudet V."/>
            <person name="Schachter V."/>
            <person name="Quetier F."/>
            <person name="Saurin W."/>
            <person name="Scarpelli C."/>
            <person name="Wincker P."/>
            <person name="Lander E.S."/>
            <person name="Weissenbach J."/>
            <person name="Roest Crollius H."/>
        </authorList>
    </citation>
    <scope>NUCLEOTIDE SEQUENCE [LARGE SCALE GENOMIC DNA]</scope>
</reference>
<protein>
    <submittedName>
        <fullName evidence="3">(spotted green pufferfish) hypothetical protein</fullName>
    </submittedName>
</protein>
<sequence>MTPVQAFALLAAALLTTASAAVLPPSQHNSSQEQRAARAWTLHQEDNSTRSDSSRLEDLRIQEELQNSSSSAIPICPLSPPHLRRLQPGRPSPGRGRGGR</sequence>
<evidence type="ECO:0000313" key="3">
    <source>
        <dbReference type="EMBL" id="CAF90668.1"/>
    </source>
</evidence>
<proteinExistence type="predicted"/>